<protein>
    <submittedName>
        <fullName evidence="3">LysM domain-containing protein</fullName>
    </submittedName>
</protein>
<accession>A0A2W7QQ82</accession>
<dbReference type="SMART" id="SM00257">
    <property type="entry name" value="LysM"/>
    <property type="match status" value="3"/>
</dbReference>
<reference evidence="3 4" key="1">
    <citation type="submission" date="2018-06" db="EMBL/GenBank/DDBJ databases">
        <title>Genomic Encyclopedia of Archaeal and Bacterial Type Strains, Phase II (KMG-II): from individual species to whole genera.</title>
        <authorList>
            <person name="Goeker M."/>
        </authorList>
    </citation>
    <scope>NUCLEOTIDE SEQUENCE [LARGE SCALE GENOMIC DNA]</scope>
    <source>
        <strain evidence="3 4">DSM 22686</strain>
    </source>
</reference>
<dbReference type="InterPro" id="IPR018392">
    <property type="entry name" value="LysM"/>
</dbReference>
<dbReference type="SUPFAM" id="SSF54106">
    <property type="entry name" value="LysM domain"/>
    <property type="match status" value="3"/>
</dbReference>
<proteinExistence type="predicted"/>
<dbReference type="Proteomes" id="UP000249115">
    <property type="component" value="Unassembled WGS sequence"/>
</dbReference>
<feature type="domain" description="LysM" evidence="2">
    <location>
        <begin position="64"/>
        <end position="107"/>
    </location>
</feature>
<dbReference type="RefSeq" id="WP_223271761.1">
    <property type="nucleotide sequence ID" value="NZ_MSSV01000026.1"/>
</dbReference>
<dbReference type="Gene3D" id="2.40.40.10">
    <property type="entry name" value="RlpA-like domain"/>
    <property type="match status" value="1"/>
</dbReference>
<evidence type="ECO:0000313" key="4">
    <source>
        <dbReference type="Proteomes" id="UP000249115"/>
    </source>
</evidence>
<dbReference type="InterPro" id="IPR036779">
    <property type="entry name" value="LysM_dom_sf"/>
</dbReference>
<feature type="compositionally biased region" description="Basic and acidic residues" evidence="1">
    <location>
        <begin position="189"/>
        <end position="218"/>
    </location>
</feature>
<feature type="domain" description="LysM" evidence="2">
    <location>
        <begin position="120"/>
        <end position="163"/>
    </location>
</feature>
<dbReference type="EMBL" id="QKZU01000022">
    <property type="protein sequence ID" value="PZX50663.1"/>
    <property type="molecule type" value="Genomic_DNA"/>
</dbReference>
<dbReference type="InterPro" id="IPR036908">
    <property type="entry name" value="RlpA-like_sf"/>
</dbReference>
<feature type="domain" description="LysM" evidence="2">
    <location>
        <begin position="240"/>
        <end position="283"/>
    </location>
</feature>
<gene>
    <name evidence="3" type="ORF">LV84_03975</name>
</gene>
<dbReference type="Gene3D" id="3.10.350.10">
    <property type="entry name" value="LysM domain"/>
    <property type="match status" value="3"/>
</dbReference>
<organism evidence="3 4">
    <name type="scientific">Algoriphagus ratkowskyi</name>
    <dbReference type="NCBI Taxonomy" id="57028"/>
    <lineage>
        <taxon>Bacteria</taxon>
        <taxon>Pseudomonadati</taxon>
        <taxon>Bacteroidota</taxon>
        <taxon>Cytophagia</taxon>
        <taxon>Cytophagales</taxon>
        <taxon>Cyclobacteriaceae</taxon>
        <taxon>Algoriphagus</taxon>
    </lineage>
</organism>
<dbReference type="Pfam" id="PF01476">
    <property type="entry name" value="LysM"/>
    <property type="match status" value="3"/>
</dbReference>
<dbReference type="PROSITE" id="PS51782">
    <property type="entry name" value="LYSM"/>
    <property type="match status" value="3"/>
</dbReference>
<evidence type="ECO:0000256" key="1">
    <source>
        <dbReference type="SAM" id="MobiDB-lite"/>
    </source>
</evidence>
<dbReference type="PANTHER" id="PTHR33734:SF22">
    <property type="entry name" value="MEMBRANE-BOUND LYTIC MUREIN TRANSGLYCOSYLASE D"/>
    <property type="match status" value="1"/>
</dbReference>
<sequence>MTLELNLALLNRFLPTQHIPMNNRSQFFWSFLLVFTLSSSLSIASSLSSVDSVGVQRIGDQSYILHEVDPKETLFGISRRYKSPVSEIIDSNPMLKEGLKIGQTIKVPFISMAELPAGSVLHNVVAGETLFSISQKYGVPVESVMKENGLKGNDLSVGQSLIIEPAIPIAVAKEPVVAVATSTVATKVDSKSKEKPAKKVEEAPKVKVEAEPSTKLEAAKPTAPKATVETSQPMVPGDWKSHTVQSGETLFSIATKYSSRVEDLITWNALTSNNLSQGQVLKVGRGAMQESTVPVIGTPRVVTSVDEMMVEPADATTSGGFKNVKETGQAELIQGTGGHKKYLVLHRTAPVGTIMRVKNEENDVTIFARVVGTLPETGDNNKLVIKLSQAAFDQLKAVNGRFPVEVMY</sequence>
<comment type="caution">
    <text evidence="3">The sequence shown here is derived from an EMBL/GenBank/DDBJ whole genome shotgun (WGS) entry which is preliminary data.</text>
</comment>
<dbReference type="CDD" id="cd00118">
    <property type="entry name" value="LysM"/>
    <property type="match status" value="3"/>
</dbReference>
<evidence type="ECO:0000313" key="3">
    <source>
        <dbReference type="EMBL" id="PZX50663.1"/>
    </source>
</evidence>
<dbReference type="AlphaFoldDB" id="A0A2W7QQ82"/>
<evidence type="ECO:0000259" key="2">
    <source>
        <dbReference type="PROSITE" id="PS51782"/>
    </source>
</evidence>
<dbReference type="PANTHER" id="PTHR33734">
    <property type="entry name" value="LYSM DOMAIN-CONTAINING GPI-ANCHORED PROTEIN 2"/>
    <property type="match status" value="1"/>
</dbReference>
<feature type="region of interest" description="Disordered" evidence="1">
    <location>
        <begin position="189"/>
        <end position="242"/>
    </location>
</feature>
<name>A0A2W7QQ82_9BACT</name>